<feature type="chain" id="PRO_5011681455" evidence="6">
    <location>
        <begin position="42"/>
        <end position="459"/>
    </location>
</feature>
<dbReference type="Proteomes" id="UP000199052">
    <property type="component" value="Unassembled WGS sequence"/>
</dbReference>
<evidence type="ECO:0000259" key="7">
    <source>
        <dbReference type="PROSITE" id="PS51935"/>
    </source>
</evidence>
<reference evidence="8 11" key="2">
    <citation type="submission" date="2020-07" db="EMBL/GenBank/DDBJ databases">
        <title>Sequencing the genomes of 1000 actinobacteria strains.</title>
        <authorList>
            <person name="Klenk H.-P."/>
        </authorList>
    </citation>
    <scope>NUCLEOTIDE SEQUENCE [LARGE SCALE GENOMIC DNA]</scope>
    <source>
        <strain evidence="8 11">DSM 45117</strain>
    </source>
</reference>
<dbReference type="GO" id="GO:0008234">
    <property type="term" value="F:cysteine-type peptidase activity"/>
    <property type="evidence" value="ECO:0007669"/>
    <property type="project" value="UniProtKB-KW"/>
</dbReference>
<dbReference type="RefSeq" id="WP_092882294.1">
    <property type="nucleotide sequence ID" value="NZ_FOOI01000003.1"/>
</dbReference>
<dbReference type="AlphaFoldDB" id="A0A1I2NIW2"/>
<dbReference type="PANTHER" id="PTHR47359">
    <property type="entry name" value="PEPTIDOGLYCAN DL-ENDOPEPTIDASE CWLO"/>
    <property type="match status" value="1"/>
</dbReference>
<evidence type="ECO:0000256" key="4">
    <source>
        <dbReference type="ARBA" id="ARBA00022807"/>
    </source>
</evidence>
<evidence type="ECO:0000313" key="10">
    <source>
        <dbReference type="Proteomes" id="UP000199052"/>
    </source>
</evidence>
<dbReference type="OrthoDB" id="5177647at2"/>
<evidence type="ECO:0000313" key="11">
    <source>
        <dbReference type="Proteomes" id="UP000533017"/>
    </source>
</evidence>
<dbReference type="GO" id="GO:0006508">
    <property type="term" value="P:proteolysis"/>
    <property type="evidence" value="ECO:0007669"/>
    <property type="project" value="UniProtKB-KW"/>
</dbReference>
<evidence type="ECO:0000313" key="9">
    <source>
        <dbReference type="EMBL" id="SFG01627.1"/>
    </source>
</evidence>
<keyword evidence="11" id="KW-1185">Reference proteome</keyword>
<sequence>MEPPDVESSGPCSSRPARRVREALALLVGVAVVATAVPAAAEPPDPQSIPSRHQVEVARGRAADAAADVGQVQARLAEADARMRALDVAAQMAVEAYDTAVFGRTKAGQAAAAAAARADRARRQVEQRRREVAGLAVADYSQDGRLTEIVAYLDADGPRTMLDRASTASMVSTSANDAYQRLRASQAVSHVLAQEATASAGVERRRAADADRARRQAEAALATQTRAVGSIEAEKAALVARLAALQNVSTDLATKRQAGLAEQARQRAEAARRRAEQAERARRQRDQGRADDNGGGSSSRKSGGNENRRDKKDDGDNGGGSRKYDGGSSPGKGGGSSRQGELAVEYALRQVGEPYVFGADGPGSWDCSGLTMRAWEHAGISMPHFARGQYWQSRKVRLGQLRPGDLLFWANNPRDSNTIYHVAMYIGNGEMVQAPRPGRGVEVKSMFYMGRPTQFARPR</sequence>
<name>A0A1I2NIW2_9ACTN</name>
<comment type="similarity">
    <text evidence="1">Belongs to the peptidase C40 family.</text>
</comment>
<evidence type="ECO:0000256" key="5">
    <source>
        <dbReference type="SAM" id="MobiDB-lite"/>
    </source>
</evidence>
<evidence type="ECO:0000313" key="8">
    <source>
        <dbReference type="EMBL" id="NYH85584.1"/>
    </source>
</evidence>
<proteinExistence type="inferred from homology"/>
<feature type="domain" description="NlpC/P60" evidence="7">
    <location>
        <begin position="337"/>
        <end position="459"/>
    </location>
</feature>
<feature type="compositionally biased region" description="Basic and acidic residues" evidence="5">
    <location>
        <begin position="306"/>
        <end position="315"/>
    </location>
</feature>
<dbReference type="STRING" id="504797.SAMN05421678_103308"/>
<keyword evidence="6" id="KW-0732">Signal</keyword>
<dbReference type="PROSITE" id="PS51935">
    <property type="entry name" value="NLPC_P60"/>
    <property type="match status" value="1"/>
</dbReference>
<gene>
    <name evidence="8" type="ORF">FHR37_004435</name>
    <name evidence="9" type="ORF">SAMN05421678_103308</name>
</gene>
<feature type="compositionally biased region" description="Basic and acidic residues" evidence="5">
    <location>
        <begin position="264"/>
        <end position="292"/>
    </location>
</feature>
<evidence type="ECO:0000256" key="3">
    <source>
        <dbReference type="ARBA" id="ARBA00022801"/>
    </source>
</evidence>
<dbReference type="Proteomes" id="UP000533017">
    <property type="component" value="Unassembled WGS sequence"/>
</dbReference>
<protein>
    <submittedName>
        <fullName evidence="8">Cell wall-associated NlpC family hydrolase</fullName>
    </submittedName>
    <submittedName>
        <fullName evidence="9">NlpC/P60 family protein</fullName>
    </submittedName>
</protein>
<reference evidence="9 10" key="1">
    <citation type="submission" date="2016-10" db="EMBL/GenBank/DDBJ databases">
        <authorList>
            <person name="de Groot N.N."/>
        </authorList>
    </citation>
    <scope>NUCLEOTIDE SEQUENCE [LARGE SCALE GENOMIC DNA]</scope>
    <source>
        <strain evidence="9 10">CPCC 202808</strain>
    </source>
</reference>
<evidence type="ECO:0000256" key="6">
    <source>
        <dbReference type="SAM" id="SignalP"/>
    </source>
</evidence>
<keyword evidence="3 8" id="KW-0378">Hydrolase</keyword>
<feature type="compositionally biased region" description="Gly residues" evidence="5">
    <location>
        <begin position="328"/>
        <end position="337"/>
    </location>
</feature>
<evidence type="ECO:0000256" key="2">
    <source>
        <dbReference type="ARBA" id="ARBA00022670"/>
    </source>
</evidence>
<dbReference type="EMBL" id="FOOI01000003">
    <property type="protein sequence ID" value="SFG01627.1"/>
    <property type="molecule type" value="Genomic_DNA"/>
</dbReference>
<evidence type="ECO:0000256" key="1">
    <source>
        <dbReference type="ARBA" id="ARBA00007074"/>
    </source>
</evidence>
<dbReference type="Pfam" id="PF00877">
    <property type="entry name" value="NLPC_P60"/>
    <property type="match status" value="1"/>
</dbReference>
<dbReference type="PANTHER" id="PTHR47359:SF3">
    <property type="entry name" value="NLP_P60 DOMAIN-CONTAINING PROTEIN-RELATED"/>
    <property type="match status" value="1"/>
</dbReference>
<feature type="signal peptide" evidence="6">
    <location>
        <begin position="1"/>
        <end position="41"/>
    </location>
</feature>
<dbReference type="SUPFAM" id="SSF54001">
    <property type="entry name" value="Cysteine proteinases"/>
    <property type="match status" value="1"/>
</dbReference>
<accession>A0A1I2NIW2</accession>
<dbReference type="Gene3D" id="3.90.1720.10">
    <property type="entry name" value="endopeptidase domain like (from Nostoc punctiforme)"/>
    <property type="match status" value="1"/>
</dbReference>
<organism evidence="9 10">
    <name type="scientific">Actinopolymorpha cephalotaxi</name>
    <dbReference type="NCBI Taxonomy" id="504797"/>
    <lineage>
        <taxon>Bacteria</taxon>
        <taxon>Bacillati</taxon>
        <taxon>Actinomycetota</taxon>
        <taxon>Actinomycetes</taxon>
        <taxon>Propionibacteriales</taxon>
        <taxon>Actinopolymorphaceae</taxon>
        <taxon>Actinopolymorpha</taxon>
    </lineage>
</organism>
<dbReference type="InterPro" id="IPR051794">
    <property type="entry name" value="PG_Endopeptidase_C40"/>
</dbReference>
<dbReference type="EMBL" id="JACBZA010000001">
    <property type="protein sequence ID" value="NYH85584.1"/>
    <property type="molecule type" value="Genomic_DNA"/>
</dbReference>
<feature type="region of interest" description="Disordered" evidence="5">
    <location>
        <begin position="263"/>
        <end position="340"/>
    </location>
</feature>
<keyword evidence="4" id="KW-0788">Thiol protease</keyword>
<dbReference type="InterPro" id="IPR000064">
    <property type="entry name" value="NLP_P60_dom"/>
</dbReference>
<dbReference type="InterPro" id="IPR038765">
    <property type="entry name" value="Papain-like_cys_pep_sf"/>
</dbReference>
<keyword evidence="2" id="KW-0645">Protease</keyword>